<protein>
    <submittedName>
        <fullName evidence="2">Uncharacterized protein</fullName>
    </submittedName>
</protein>
<name>A0A350P6M2_9ALTE</name>
<dbReference type="AlphaFoldDB" id="A0A350P6M2"/>
<organism evidence="2 3">
    <name type="scientific">Alteromonas australica</name>
    <dbReference type="NCBI Taxonomy" id="589873"/>
    <lineage>
        <taxon>Bacteria</taxon>
        <taxon>Pseudomonadati</taxon>
        <taxon>Pseudomonadota</taxon>
        <taxon>Gammaproteobacteria</taxon>
        <taxon>Alteromonadales</taxon>
        <taxon>Alteromonadaceae</taxon>
        <taxon>Alteromonas/Salinimonas group</taxon>
        <taxon>Alteromonas</taxon>
    </lineage>
</organism>
<accession>A0A350P6M2</accession>
<feature type="non-terminal residue" evidence="2">
    <location>
        <position position="156"/>
    </location>
</feature>
<feature type="region of interest" description="Disordered" evidence="1">
    <location>
        <begin position="1"/>
        <end position="20"/>
    </location>
</feature>
<proteinExistence type="predicted"/>
<evidence type="ECO:0000256" key="1">
    <source>
        <dbReference type="SAM" id="MobiDB-lite"/>
    </source>
</evidence>
<dbReference type="Proteomes" id="UP000263517">
    <property type="component" value="Unassembled WGS sequence"/>
</dbReference>
<evidence type="ECO:0000313" key="3">
    <source>
        <dbReference type="Proteomes" id="UP000263517"/>
    </source>
</evidence>
<dbReference type="EMBL" id="DNAN01000511">
    <property type="protein sequence ID" value="HAW76939.1"/>
    <property type="molecule type" value="Genomic_DNA"/>
</dbReference>
<reference evidence="2 3" key="1">
    <citation type="journal article" date="2018" name="Nat. Biotechnol.">
        <title>A standardized bacterial taxonomy based on genome phylogeny substantially revises the tree of life.</title>
        <authorList>
            <person name="Parks D.H."/>
            <person name="Chuvochina M."/>
            <person name="Waite D.W."/>
            <person name="Rinke C."/>
            <person name="Skarshewski A."/>
            <person name="Chaumeil P.A."/>
            <person name="Hugenholtz P."/>
        </authorList>
    </citation>
    <scope>NUCLEOTIDE SEQUENCE [LARGE SCALE GENOMIC DNA]</scope>
    <source>
        <strain evidence="2">UBA11978</strain>
    </source>
</reference>
<comment type="caution">
    <text evidence="2">The sequence shown here is derived from an EMBL/GenBank/DDBJ whole genome shotgun (WGS) entry which is preliminary data.</text>
</comment>
<gene>
    <name evidence="2" type="ORF">DCW74_14545</name>
</gene>
<evidence type="ECO:0000313" key="2">
    <source>
        <dbReference type="EMBL" id="HAW76939.1"/>
    </source>
</evidence>
<sequence>MAIDPNLLAAPTAQGEAPSSLIDPNLLAAPVEEEKTTPSSIDPNLLAASDTLDTSETDEGVAQEFFEGIGSGLIAIPQGILELGAAGVDLVADTDYASSVTDAANKLREAAGIDPEGLIGKGAEVITQFVVPGLGAASAVSKVSKLGRLNKALQSG</sequence>